<evidence type="ECO:0000256" key="1">
    <source>
        <dbReference type="SAM" id="MobiDB-lite"/>
    </source>
</evidence>
<dbReference type="AlphaFoldDB" id="A0A6N7PNX8"/>
<proteinExistence type="predicted"/>
<comment type="caution">
    <text evidence="2">The sequence shown here is derived from an EMBL/GenBank/DDBJ whole genome shotgun (WGS) entry which is preliminary data.</text>
</comment>
<sequence>MIPLAVKETHPRKDFTSITQLGLKALHLGQAHAGALEERLPEGLCAGLAEDLQKLGEVIPAALKARAQAEAATAEQQSAVEAGATLVRQFRAAVRRAKAPVDVRHGYGIGRYMNPRIVRDVKAALQQILARGKGNPAEAKSLGIVKRDLDGIEAALAAITEADRAQEKKRASAPESTRERNRVANRILAAVARIEGAGRLEFAGNEGMRAQFEALGGGQRGRRRRASSEKRGDVDAVVAKADDVEPTVAVRVGKQARVTVHAPLPGSAAVLRSEQGGEVGGGIGAGCP</sequence>
<organism evidence="2 3">
    <name type="scientific">Polyangium spumosum</name>
    <dbReference type="NCBI Taxonomy" id="889282"/>
    <lineage>
        <taxon>Bacteria</taxon>
        <taxon>Pseudomonadati</taxon>
        <taxon>Myxococcota</taxon>
        <taxon>Polyangia</taxon>
        <taxon>Polyangiales</taxon>
        <taxon>Polyangiaceae</taxon>
        <taxon>Polyangium</taxon>
    </lineage>
</organism>
<evidence type="ECO:0000313" key="2">
    <source>
        <dbReference type="EMBL" id="MRG91855.1"/>
    </source>
</evidence>
<reference evidence="2 3" key="1">
    <citation type="submission" date="2019-10" db="EMBL/GenBank/DDBJ databases">
        <title>A soil myxobacterium in the family Polyangiaceae.</title>
        <authorList>
            <person name="Li Y."/>
            <person name="Wang J."/>
        </authorList>
    </citation>
    <scope>NUCLEOTIDE SEQUENCE [LARGE SCALE GENOMIC DNA]</scope>
    <source>
        <strain evidence="2 3">DSM 14734</strain>
    </source>
</reference>
<name>A0A6N7PNX8_9BACT</name>
<dbReference type="Proteomes" id="UP000440224">
    <property type="component" value="Unassembled WGS sequence"/>
</dbReference>
<evidence type="ECO:0000313" key="3">
    <source>
        <dbReference type="Proteomes" id="UP000440224"/>
    </source>
</evidence>
<accession>A0A6N7PNX8</accession>
<keyword evidence="3" id="KW-1185">Reference proteome</keyword>
<dbReference type="OrthoDB" id="5528906at2"/>
<gene>
    <name evidence="2" type="ORF">GF068_07940</name>
</gene>
<feature type="region of interest" description="Disordered" evidence="1">
    <location>
        <begin position="214"/>
        <end position="234"/>
    </location>
</feature>
<dbReference type="EMBL" id="WJIE01000002">
    <property type="protein sequence ID" value="MRG91855.1"/>
    <property type="molecule type" value="Genomic_DNA"/>
</dbReference>
<protein>
    <submittedName>
        <fullName evidence="2">Uncharacterized protein</fullName>
    </submittedName>
</protein>